<dbReference type="AlphaFoldDB" id="A0A4Q1SHC9"/>
<organism evidence="1 2">
    <name type="scientific">Silvibacterium dinghuense</name>
    <dbReference type="NCBI Taxonomy" id="1560006"/>
    <lineage>
        <taxon>Bacteria</taxon>
        <taxon>Pseudomonadati</taxon>
        <taxon>Acidobacteriota</taxon>
        <taxon>Terriglobia</taxon>
        <taxon>Terriglobales</taxon>
        <taxon>Acidobacteriaceae</taxon>
        <taxon>Silvibacterium</taxon>
    </lineage>
</organism>
<dbReference type="InterPro" id="IPR012349">
    <property type="entry name" value="Split_barrel_FMN-bd"/>
</dbReference>
<evidence type="ECO:0000313" key="1">
    <source>
        <dbReference type="EMBL" id="RXS96981.1"/>
    </source>
</evidence>
<dbReference type="Gene3D" id="2.30.110.10">
    <property type="entry name" value="Electron Transport, Fmn-binding Protein, Chain A"/>
    <property type="match status" value="1"/>
</dbReference>
<dbReference type="SUPFAM" id="SSF50475">
    <property type="entry name" value="FMN-binding split barrel"/>
    <property type="match status" value="1"/>
</dbReference>
<dbReference type="Pfam" id="PF12900">
    <property type="entry name" value="Pyridox_ox_2"/>
    <property type="match status" value="1"/>
</dbReference>
<name>A0A4Q1SHC9_9BACT</name>
<dbReference type="Proteomes" id="UP000290253">
    <property type="component" value="Unassembled WGS sequence"/>
</dbReference>
<protein>
    <submittedName>
        <fullName evidence="1">Pyridoxamine 5'-phosphate oxidase family protein</fullName>
    </submittedName>
</protein>
<dbReference type="RefSeq" id="WP_129206762.1">
    <property type="nucleotide sequence ID" value="NZ_BMGU01000001.1"/>
</dbReference>
<dbReference type="PANTHER" id="PTHR34071">
    <property type="entry name" value="5-NITROIMIDAZOLE ANTIBIOTICS RESISTANCE PROTEIN, NIMA-FAMILY-RELATED PROTEIN-RELATED"/>
    <property type="match status" value="1"/>
</dbReference>
<dbReference type="EMBL" id="SDMK01000001">
    <property type="protein sequence ID" value="RXS96981.1"/>
    <property type="molecule type" value="Genomic_DNA"/>
</dbReference>
<reference evidence="1 2" key="1">
    <citation type="journal article" date="2016" name="Int. J. Syst. Evol. Microbiol.">
        <title>Acidipila dinghuensis sp. nov., an acidobacterium isolated from forest soil.</title>
        <authorList>
            <person name="Jiang Y.W."/>
            <person name="Wang J."/>
            <person name="Chen M.H."/>
            <person name="Lv Y.Y."/>
            <person name="Qiu L.H."/>
        </authorList>
    </citation>
    <scope>NUCLEOTIDE SEQUENCE [LARGE SCALE GENOMIC DNA]</scope>
    <source>
        <strain evidence="1 2">DHOF10</strain>
    </source>
</reference>
<comment type="caution">
    <text evidence="1">The sequence shown here is derived from an EMBL/GenBank/DDBJ whole genome shotgun (WGS) entry which is preliminary data.</text>
</comment>
<accession>A0A4Q1SHC9</accession>
<proteinExistence type="predicted"/>
<gene>
    <name evidence="1" type="ORF">ESZ00_03325</name>
</gene>
<evidence type="ECO:0000313" key="2">
    <source>
        <dbReference type="Proteomes" id="UP000290253"/>
    </source>
</evidence>
<sequence length="227" mass="25002">MPEPTPPPSPRTRVARLPKRGDYDKATIHAILDEAFLCHVGFVVDSQPYVIPTGYGREGDTLYIHGSAASRMLRNLDKGVEACITVTLLDGLVLARSAFNHSMNYRSVVMLGTATLIEGEDAKNHALRIISDQILKGRWDEVRLPTSQELKATTVLSFPIDEASAKIRTGPPHDDEEDYALGVWAGVLPFRTVVETPVPDPELKAEIEDLPGSVVRVLGRKLWVSPR</sequence>
<dbReference type="PANTHER" id="PTHR34071:SF2">
    <property type="entry name" value="FLAVIN-NUCLEOTIDE-BINDING PROTEIN"/>
    <property type="match status" value="1"/>
</dbReference>
<dbReference type="InterPro" id="IPR024747">
    <property type="entry name" value="Pyridox_Oxase-rel"/>
</dbReference>
<keyword evidence="2" id="KW-1185">Reference proteome</keyword>
<dbReference type="OrthoDB" id="116031at2"/>